<evidence type="ECO:0000313" key="2">
    <source>
        <dbReference type="EMBL" id="OGG56862.1"/>
    </source>
</evidence>
<proteinExistence type="predicted"/>
<reference evidence="2 3" key="1">
    <citation type="journal article" date="2016" name="Nat. Commun.">
        <title>Thousands of microbial genomes shed light on interconnected biogeochemical processes in an aquifer system.</title>
        <authorList>
            <person name="Anantharaman K."/>
            <person name="Brown C.T."/>
            <person name="Hug L.A."/>
            <person name="Sharon I."/>
            <person name="Castelle C.J."/>
            <person name="Probst A.J."/>
            <person name="Thomas B.C."/>
            <person name="Singh A."/>
            <person name="Wilkins M.J."/>
            <person name="Karaoz U."/>
            <person name="Brodie E.L."/>
            <person name="Williams K.H."/>
            <person name="Hubbard S.S."/>
            <person name="Banfield J.F."/>
        </authorList>
    </citation>
    <scope>NUCLEOTIDE SEQUENCE [LARGE SCALE GENOMIC DNA]</scope>
    <source>
        <strain evidence="3">RIFCSPLOWO2_12_FULL_64_10</strain>
    </source>
</reference>
<evidence type="ECO:0000256" key="1">
    <source>
        <dbReference type="SAM" id="MobiDB-lite"/>
    </source>
</evidence>
<dbReference type="SUPFAM" id="SSF82171">
    <property type="entry name" value="DPP6 N-terminal domain-like"/>
    <property type="match status" value="2"/>
</dbReference>
<protein>
    <recommendedName>
        <fullName evidence="4">Oligogalacturonate lyase domain-containing protein</fullName>
    </recommendedName>
</protein>
<dbReference type="InterPro" id="IPR011659">
    <property type="entry name" value="WD40"/>
</dbReference>
<feature type="region of interest" description="Disordered" evidence="1">
    <location>
        <begin position="305"/>
        <end position="343"/>
    </location>
</feature>
<dbReference type="EMBL" id="MFKF01000023">
    <property type="protein sequence ID" value="OGG56862.1"/>
    <property type="molecule type" value="Genomic_DNA"/>
</dbReference>
<dbReference type="InterPro" id="IPR015943">
    <property type="entry name" value="WD40/YVTN_repeat-like_dom_sf"/>
</dbReference>
<gene>
    <name evidence="2" type="ORF">A3F84_10745</name>
</gene>
<dbReference type="Proteomes" id="UP000178606">
    <property type="component" value="Unassembled WGS sequence"/>
</dbReference>
<name>A0A1F6D788_HANXR</name>
<feature type="compositionally biased region" description="Pro residues" evidence="1">
    <location>
        <begin position="308"/>
        <end position="321"/>
    </location>
</feature>
<dbReference type="PANTHER" id="PTHR36842">
    <property type="entry name" value="PROTEIN TOLB HOMOLOG"/>
    <property type="match status" value="1"/>
</dbReference>
<dbReference type="AlphaFoldDB" id="A0A1F6D788"/>
<comment type="caution">
    <text evidence="2">The sequence shown here is derived from an EMBL/GenBank/DDBJ whole genome shotgun (WGS) entry which is preliminary data.</text>
</comment>
<sequence length="367" mass="40431">MPKTFRPEKKSAVDEVTGATVWQMTDHPSVHHHLYFTNPSFTADGRFLIFVSYRLGPPHLFAAEVSSGEIRRLTDRPDLNTFSGVPTRDGRVVFTAGEAVRAVEVATGRQETLASFPGASLSNCHLSADGSMVATNVKRDGRNAITAVRVDGSGARTIFETAGEVGHIQFSPRTDNTILYSGDVKHRVRLVDFDGSNDRLLYRQPPTEWITHESWLGAGDEVMFVHWPRAVRAIRRDGTGLRTIAGFTGWHPSSRRDGPLIVSDTHLPDIGLQLIDPATGAHRTLCHPKSSNKGTQWAFDLPAEEAPIPRPTPRDPAPPATGPDLRESTYGPQWTRPHPSFSADGRWVAFTSDRTGWSQVYIVEVPS</sequence>
<evidence type="ECO:0008006" key="4">
    <source>
        <dbReference type="Google" id="ProtNLM"/>
    </source>
</evidence>
<dbReference type="PANTHER" id="PTHR36842:SF1">
    <property type="entry name" value="PROTEIN TOLB"/>
    <property type="match status" value="1"/>
</dbReference>
<organism evidence="2 3">
    <name type="scientific">Handelsmanbacteria sp. (strain RIFCSPLOWO2_12_FULL_64_10)</name>
    <dbReference type="NCBI Taxonomy" id="1817868"/>
    <lineage>
        <taxon>Bacteria</taxon>
        <taxon>Candidatus Handelsmaniibacteriota</taxon>
    </lineage>
</organism>
<accession>A0A1F6D788</accession>
<evidence type="ECO:0000313" key="3">
    <source>
        <dbReference type="Proteomes" id="UP000178606"/>
    </source>
</evidence>
<dbReference type="Pfam" id="PF07676">
    <property type="entry name" value="PD40"/>
    <property type="match status" value="2"/>
</dbReference>
<dbReference type="Gene3D" id="2.130.10.10">
    <property type="entry name" value="YVTN repeat-like/Quinoprotein amine dehydrogenase"/>
    <property type="match status" value="2"/>
</dbReference>